<proteinExistence type="predicted"/>
<dbReference type="EMBL" id="LK032675">
    <property type="protein sequence ID" value="CDY46562.1"/>
    <property type="molecule type" value="Genomic_DNA"/>
</dbReference>
<organism evidence="2 3">
    <name type="scientific">Brassica napus</name>
    <name type="common">Rape</name>
    <dbReference type="NCBI Taxonomy" id="3708"/>
    <lineage>
        <taxon>Eukaryota</taxon>
        <taxon>Viridiplantae</taxon>
        <taxon>Streptophyta</taxon>
        <taxon>Embryophyta</taxon>
        <taxon>Tracheophyta</taxon>
        <taxon>Spermatophyta</taxon>
        <taxon>Magnoliopsida</taxon>
        <taxon>eudicotyledons</taxon>
        <taxon>Gunneridae</taxon>
        <taxon>Pentapetalae</taxon>
        <taxon>rosids</taxon>
        <taxon>malvids</taxon>
        <taxon>Brassicales</taxon>
        <taxon>Brassicaceae</taxon>
        <taxon>Brassiceae</taxon>
        <taxon>Brassica</taxon>
    </lineage>
</organism>
<gene>
    <name evidence="2" type="primary">BnaA08g02010D</name>
    <name evidence="2" type="ORF">GSBRNA2T00085783001</name>
</gene>
<evidence type="ECO:0000313" key="3">
    <source>
        <dbReference type="Proteomes" id="UP000028999"/>
    </source>
</evidence>
<dbReference type="PaxDb" id="3708-A0A078I918"/>
<evidence type="ECO:0000313" key="2">
    <source>
        <dbReference type="EMBL" id="CDY46562.1"/>
    </source>
</evidence>
<sequence length="69" mass="8472">MVYNSFELPESLFSFLWMFHLMLIWPASNISTFYRYNWFIRDSFSNYLRFRNMPKLVNSTVKVVCDIMI</sequence>
<keyword evidence="3" id="KW-1185">Reference proteome</keyword>
<evidence type="ECO:0000256" key="1">
    <source>
        <dbReference type="SAM" id="Phobius"/>
    </source>
</evidence>
<dbReference type="Gramene" id="CDY46562">
    <property type="protein sequence ID" value="CDY46562"/>
    <property type="gene ID" value="GSBRNA2T00085783001"/>
</dbReference>
<feature type="transmembrane region" description="Helical" evidence="1">
    <location>
        <begin position="12"/>
        <end position="34"/>
    </location>
</feature>
<name>A0A078I918_BRANA</name>
<accession>A0A078I918</accession>
<reference evidence="2 3" key="1">
    <citation type="journal article" date="2014" name="Science">
        <title>Plant genetics. Early allopolyploid evolution in the post-Neolithic Brassica napus oilseed genome.</title>
        <authorList>
            <person name="Chalhoub B."/>
            <person name="Denoeud F."/>
            <person name="Liu S."/>
            <person name="Parkin I.A."/>
            <person name="Tang H."/>
            <person name="Wang X."/>
            <person name="Chiquet J."/>
            <person name="Belcram H."/>
            <person name="Tong C."/>
            <person name="Samans B."/>
            <person name="Correa M."/>
            <person name="Da Silva C."/>
            <person name="Just J."/>
            <person name="Falentin C."/>
            <person name="Koh C.S."/>
            <person name="Le Clainche I."/>
            <person name="Bernard M."/>
            <person name="Bento P."/>
            <person name="Noel B."/>
            <person name="Labadie K."/>
            <person name="Alberti A."/>
            <person name="Charles M."/>
            <person name="Arnaud D."/>
            <person name="Guo H."/>
            <person name="Daviaud C."/>
            <person name="Alamery S."/>
            <person name="Jabbari K."/>
            <person name="Zhao M."/>
            <person name="Edger P.P."/>
            <person name="Chelaifa H."/>
            <person name="Tack D."/>
            <person name="Lassalle G."/>
            <person name="Mestiri I."/>
            <person name="Schnel N."/>
            <person name="Le Paslier M.C."/>
            <person name="Fan G."/>
            <person name="Renault V."/>
            <person name="Bayer P.E."/>
            <person name="Golicz A.A."/>
            <person name="Manoli S."/>
            <person name="Lee T.H."/>
            <person name="Thi V.H."/>
            <person name="Chalabi S."/>
            <person name="Hu Q."/>
            <person name="Fan C."/>
            <person name="Tollenaere R."/>
            <person name="Lu Y."/>
            <person name="Battail C."/>
            <person name="Shen J."/>
            <person name="Sidebottom C.H."/>
            <person name="Wang X."/>
            <person name="Canaguier A."/>
            <person name="Chauveau A."/>
            <person name="Berard A."/>
            <person name="Deniot G."/>
            <person name="Guan M."/>
            <person name="Liu Z."/>
            <person name="Sun F."/>
            <person name="Lim Y.P."/>
            <person name="Lyons E."/>
            <person name="Town C.D."/>
            <person name="Bancroft I."/>
            <person name="Wang X."/>
            <person name="Meng J."/>
            <person name="Ma J."/>
            <person name="Pires J.C."/>
            <person name="King G.J."/>
            <person name="Brunel D."/>
            <person name="Delourme R."/>
            <person name="Renard M."/>
            <person name="Aury J.M."/>
            <person name="Adams K.L."/>
            <person name="Batley J."/>
            <person name="Snowdon R.J."/>
            <person name="Tost J."/>
            <person name="Edwards D."/>
            <person name="Zhou Y."/>
            <person name="Hua W."/>
            <person name="Sharpe A.G."/>
            <person name="Paterson A.H."/>
            <person name="Guan C."/>
            <person name="Wincker P."/>
        </authorList>
    </citation>
    <scope>NUCLEOTIDE SEQUENCE [LARGE SCALE GENOMIC DNA]</scope>
    <source>
        <strain evidence="3">cv. Darmor-bzh</strain>
    </source>
</reference>
<keyword evidence="1" id="KW-0812">Transmembrane</keyword>
<keyword evidence="1" id="KW-1133">Transmembrane helix</keyword>
<dbReference type="Proteomes" id="UP000028999">
    <property type="component" value="Unassembled WGS sequence"/>
</dbReference>
<dbReference type="AlphaFoldDB" id="A0A078I918"/>
<protein>
    <submittedName>
        <fullName evidence="2">BnaA08g02010D protein</fullName>
    </submittedName>
</protein>
<keyword evidence="1" id="KW-0472">Membrane</keyword>